<reference evidence="2 3" key="1">
    <citation type="submission" date="2021-03" db="EMBL/GenBank/DDBJ databases">
        <title>Genomic Encyclopedia of Type Strains, Phase IV (KMG-IV): sequencing the most valuable type-strain genomes for metagenomic binning, comparative biology and taxonomic classification.</title>
        <authorList>
            <person name="Goeker M."/>
        </authorList>
    </citation>
    <scope>NUCLEOTIDE SEQUENCE [LARGE SCALE GENOMIC DNA]</scope>
    <source>
        <strain evidence="2 3">DSM 27138</strain>
    </source>
</reference>
<sequence>MLHDVFLDPELTLEQKGLFTLFSVLAARGEPLSITNVVARSGLSAKTVRGHLKVLEAKGFISVVTSAQDRRERVVLPVGSNEERCEAMIKAIIRRIAQARSRIRDEGSKESIGETLMKEWLNLLIALNIYTDNARPGFLINPLSGDVLEYDRWYPTARLAFEFQGPHHFRTTTLQADPDALARQVTNDLVKLGLSQRNGITLVEVHPADLRLDRVLKLIPPGTPLRPLHGLEKVIRFLEEECAKYRRQFGVRG</sequence>
<evidence type="ECO:0000313" key="3">
    <source>
        <dbReference type="Proteomes" id="UP001519289"/>
    </source>
</evidence>
<gene>
    <name evidence="2" type="ORF">J2Z79_003025</name>
</gene>
<name>A0ABS4JVL5_9FIRM</name>
<organism evidence="2 3">
    <name type="scientific">Symbiobacterium terraclitae</name>
    <dbReference type="NCBI Taxonomy" id="557451"/>
    <lineage>
        <taxon>Bacteria</taxon>
        <taxon>Bacillati</taxon>
        <taxon>Bacillota</taxon>
        <taxon>Clostridia</taxon>
        <taxon>Eubacteriales</taxon>
        <taxon>Symbiobacteriaceae</taxon>
        <taxon>Symbiobacterium</taxon>
    </lineage>
</organism>
<dbReference type="Gene3D" id="1.10.10.10">
    <property type="entry name" value="Winged helix-like DNA-binding domain superfamily/Winged helix DNA-binding domain"/>
    <property type="match status" value="1"/>
</dbReference>
<accession>A0ABS4JVL5</accession>
<evidence type="ECO:0000259" key="1">
    <source>
        <dbReference type="Pfam" id="PF09339"/>
    </source>
</evidence>
<dbReference type="Pfam" id="PF09339">
    <property type="entry name" value="HTH_IclR"/>
    <property type="match status" value="1"/>
</dbReference>
<protein>
    <submittedName>
        <fullName evidence="2">DNA-binding MarR family transcriptional regulator</fullName>
    </submittedName>
</protein>
<dbReference type="SUPFAM" id="SSF46785">
    <property type="entry name" value="Winged helix' DNA-binding domain"/>
    <property type="match status" value="1"/>
</dbReference>
<keyword evidence="2" id="KW-0238">DNA-binding</keyword>
<evidence type="ECO:0000313" key="2">
    <source>
        <dbReference type="EMBL" id="MBP2019583.1"/>
    </source>
</evidence>
<dbReference type="InterPro" id="IPR036390">
    <property type="entry name" value="WH_DNA-bd_sf"/>
</dbReference>
<dbReference type="RefSeq" id="WP_209467689.1">
    <property type="nucleotide sequence ID" value="NZ_JAGGLG010000031.1"/>
</dbReference>
<keyword evidence="3" id="KW-1185">Reference proteome</keyword>
<feature type="domain" description="HTH iclR-type" evidence="1">
    <location>
        <begin position="19"/>
        <end position="61"/>
    </location>
</feature>
<dbReference type="GO" id="GO:0003677">
    <property type="term" value="F:DNA binding"/>
    <property type="evidence" value="ECO:0007669"/>
    <property type="project" value="UniProtKB-KW"/>
</dbReference>
<proteinExistence type="predicted"/>
<dbReference type="EMBL" id="JAGGLG010000031">
    <property type="protein sequence ID" value="MBP2019583.1"/>
    <property type="molecule type" value="Genomic_DNA"/>
</dbReference>
<dbReference type="InterPro" id="IPR005471">
    <property type="entry name" value="Tscrpt_reg_IclR_N"/>
</dbReference>
<dbReference type="Proteomes" id="UP001519289">
    <property type="component" value="Unassembled WGS sequence"/>
</dbReference>
<dbReference type="InterPro" id="IPR036388">
    <property type="entry name" value="WH-like_DNA-bd_sf"/>
</dbReference>
<comment type="caution">
    <text evidence="2">The sequence shown here is derived from an EMBL/GenBank/DDBJ whole genome shotgun (WGS) entry which is preliminary data.</text>
</comment>